<feature type="transmembrane region" description="Helical" evidence="6">
    <location>
        <begin position="123"/>
        <end position="141"/>
    </location>
</feature>
<reference evidence="9" key="1">
    <citation type="journal article" date="2017" name="Genome Biol.">
        <title>Comparative genomics reveals high biological diversity and specific adaptations in the industrially and medically important fungal genus Aspergillus.</title>
        <authorList>
            <person name="de Vries R.P."/>
            <person name="Riley R."/>
            <person name="Wiebenga A."/>
            <person name="Aguilar-Osorio G."/>
            <person name="Amillis S."/>
            <person name="Uchima C.A."/>
            <person name="Anderluh G."/>
            <person name="Asadollahi M."/>
            <person name="Askin M."/>
            <person name="Barry K."/>
            <person name="Battaglia E."/>
            <person name="Bayram O."/>
            <person name="Benocci T."/>
            <person name="Braus-Stromeyer S.A."/>
            <person name="Caldana C."/>
            <person name="Canovas D."/>
            <person name="Cerqueira G.C."/>
            <person name="Chen F."/>
            <person name="Chen W."/>
            <person name="Choi C."/>
            <person name="Clum A."/>
            <person name="Dos Santos R.A."/>
            <person name="Damasio A.R."/>
            <person name="Diallinas G."/>
            <person name="Emri T."/>
            <person name="Fekete E."/>
            <person name="Flipphi M."/>
            <person name="Freyberg S."/>
            <person name="Gallo A."/>
            <person name="Gournas C."/>
            <person name="Habgood R."/>
            <person name="Hainaut M."/>
            <person name="Harispe M.L."/>
            <person name="Henrissat B."/>
            <person name="Hilden K.S."/>
            <person name="Hope R."/>
            <person name="Hossain A."/>
            <person name="Karabika E."/>
            <person name="Karaffa L."/>
            <person name="Karanyi Z."/>
            <person name="Krasevec N."/>
            <person name="Kuo A."/>
            <person name="Kusch H."/>
            <person name="LaButti K."/>
            <person name="Lagendijk E.L."/>
            <person name="Lapidus A."/>
            <person name="Levasseur A."/>
            <person name="Lindquist E."/>
            <person name="Lipzen A."/>
            <person name="Logrieco A.F."/>
            <person name="MacCabe A."/>
            <person name="Maekelae M.R."/>
            <person name="Malavazi I."/>
            <person name="Melin P."/>
            <person name="Meyer V."/>
            <person name="Mielnichuk N."/>
            <person name="Miskei M."/>
            <person name="Molnar A.P."/>
            <person name="Mule G."/>
            <person name="Ngan C.Y."/>
            <person name="Orejas M."/>
            <person name="Orosz E."/>
            <person name="Ouedraogo J.P."/>
            <person name="Overkamp K.M."/>
            <person name="Park H.-S."/>
            <person name="Perrone G."/>
            <person name="Piumi F."/>
            <person name="Punt P.J."/>
            <person name="Ram A.F."/>
            <person name="Ramon A."/>
            <person name="Rauscher S."/>
            <person name="Record E."/>
            <person name="Riano-Pachon D.M."/>
            <person name="Robert V."/>
            <person name="Roehrig J."/>
            <person name="Ruller R."/>
            <person name="Salamov A."/>
            <person name="Salih N.S."/>
            <person name="Samson R.A."/>
            <person name="Sandor E."/>
            <person name="Sanguinetti M."/>
            <person name="Schuetze T."/>
            <person name="Sepcic K."/>
            <person name="Shelest E."/>
            <person name="Sherlock G."/>
            <person name="Sophianopoulou V."/>
            <person name="Squina F.M."/>
            <person name="Sun H."/>
            <person name="Susca A."/>
            <person name="Todd R.B."/>
            <person name="Tsang A."/>
            <person name="Unkles S.E."/>
            <person name="van de Wiele N."/>
            <person name="van Rossen-Uffink D."/>
            <person name="Oliveira J.V."/>
            <person name="Vesth T.C."/>
            <person name="Visser J."/>
            <person name="Yu J.-H."/>
            <person name="Zhou M."/>
            <person name="Andersen M.R."/>
            <person name="Archer D.B."/>
            <person name="Baker S.E."/>
            <person name="Benoit I."/>
            <person name="Brakhage A.A."/>
            <person name="Braus G.H."/>
            <person name="Fischer R."/>
            <person name="Frisvad J.C."/>
            <person name="Goldman G.H."/>
            <person name="Houbraken J."/>
            <person name="Oakley B."/>
            <person name="Pocsi I."/>
            <person name="Scazzocchio C."/>
            <person name="Seiboth B."/>
            <person name="vanKuyk P.A."/>
            <person name="Wortman J."/>
            <person name="Dyer P.S."/>
            <person name="Grigoriev I.V."/>
        </authorList>
    </citation>
    <scope>NUCLEOTIDE SEQUENCE [LARGE SCALE GENOMIC DNA]</scope>
    <source>
        <strain evidence="9">CBS 506.65</strain>
    </source>
</reference>
<dbReference type="Pfam" id="PF01284">
    <property type="entry name" value="MARVEL"/>
    <property type="match status" value="1"/>
</dbReference>
<evidence type="ECO:0000313" key="8">
    <source>
        <dbReference type="EMBL" id="OJJ48344.1"/>
    </source>
</evidence>
<accession>A0A1L9SMR6</accession>
<feature type="transmembrane region" description="Helical" evidence="6">
    <location>
        <begin position="630"/>
        <end position="649"/>
    </location>
</feature>
<dbReference type="EMBL" id="KV878339">
    <property type="protein sequence ID" value="OJJ48344.1"/>
    <property type="molecule type" value="Genomic_DNA"/>
</dbReference>
<proteinExistence type="predicted"/>
<feature type="transmembrane region" description="Helical" evidence="6">
    <location>
        <begin position="431"/>
        <end position="448"/>
    </location>
</feature>
<comment type="subcellular location">
    <subcellularLocation>
        <location evidence="1">Membrane</location>
        <topology evidence="1">Multi-pass membrane protein</topology>
    </subcellularLocation>
</comment>
<evidence type="ECO:0000256" key="1">
    <source>
        <dbReference type="ARBA" id="ARBA00004141"/>
    </source>
</evidence>
<evidence type="ECO:0000256" key="3">
    <source>
        <dbReference type="ARBA" id="ARBA00022989"/>
    </source>
</evidence>
<dbReference type="PANTHER" id="PTHR31331:SF1">
    <property type="entry name" value="CYSTEINE RICH SECRETORY PROTEIN LCCL DOMAIN CONTAINING 2"/>
    <property type="match status" value="1"/>
</dbReference>
<dbReference type="RefSeq" id="XP_022582854.1">
    <property type="nucleotide sequence ID" value="XM_022725641.1"/>
</dbReference>
<dbReference type="VEuPathDB" id="FungiDB:ASPZODRAFT_150592"/>
<feature type="transmembrane region" description="Helical" evidence="6">
    <location>
        <begin position="454"/>
        <end position="474"/>
    </location>
</feature>
<dbReference type="GeneID" id="34612106"/>
<dbReference type="SUPFAM" id="SSF69848">
    <property type="entry name" value="LCCL domain"/>
    <property type="match status" value="1"/>
</dbReference>
<dbReference type="InterPro" id="IPR004043">
    <property type="entry name" value="LCCL"/>
</dbReference>
<dbReference type="SMART" id="SM00603">
    <property type="entry name" value="LCCL"/>
    <property type="match status" value="1"/>
</dbReference>
<evidence type="ECO:0000256" key="6">
    <source>
        <dbReference type="SAM" id="Phobius"/>
    </source>
</evidence>
<dbReference type="GO" id="GO:0016020">
    <property type="term" value="C:membrane"/>
    <property type="evidence" value="ECO:0007669"/>
    <property type="project" value="UniProtKB-SubCell"/>
</dbReference>
<dbReference type="InterPro" id="IPR036609">
    <property type="entry name" value="LCCL_sf"/>
</dbReference>
<dbReference type="Proteomes" id="UP000184188">
    <property type="component" value="Unassembled WGS sequence"/>
</dbReference>
<dbReference type="PROSITE" id="PS50820">
    <property type="entry name" value="LCCL"/>
    <property type="match status" value="1"/>
</dbReference>
<feature type="compositionally biased region" description="Gly residues" evidence="5">
    <location>
        <begin position="186"/>
        <end position="197"/>
    </location>
</feature>
<dbReference type="Gene3D" id="2.170.130.20">
    <property type="entry name" value="LCCL-like domain"/>
    <property type="match status" value="1"/>
</dbReference>
<dbReference type="PANTHER" id="PTHR31331">
    <property type="entry name" value="LCCL DOMAIN PROTEIN (AFU_ORTHOLOGUE AFUA_5G08630)"/>
    <property type="match status" value="1"/>
</dbReference>
<evidence type="ECO:0000256" key="2">
    <source>
        <dbReference type="ARBA" id="ARBA00022692"/>
    </source>
</evidence>
<feature type="region of interest" description="Disordered" evidence="5">
    <location>
        <begin position="155"/>
        <end position="201"/>
    </location>
</feature>
<keyword evidence="3 6" id="KW-1133">Transmembrane helix</keyword>
<evidence type="ECO:0000256" key="5">
    <source>
        <dbReference type="SAM" id="MobiDB-lite"/>
    </source>
</evidence>
<dbReference type="Pfam" id="PF03815">
    <property type="entry name" value="LCCL"/>
    <property type="match status" value="1"/>
</dbReference>
<keyword evidence="2 6" id="KW-0812">Transmembrane</keyword>
<dbReference type="OrthoDB" id="441660at2759"/>
<feature type="transmembrane region" description="Helical" evidence="6">
    <location>
        <begin position="252"/>
        <end position="270"/>
    </location>
</feature>
<name>A0A1L9SMR6_9EURO</name>
<evidence type="ECO:0000259" key="7">
    <source>
        <dbReference type="PROSITE" id="PS50820"/>
    </source>
</evidence>
<feature type="transmembrane region" description="Helical" evidence="6">
    <location>
        <begin position="481"/>
        <end position="502"/>
    </location>
</feature>
<dbReference type="InterPro" id="IPR008253">
    <property type="entry name" value="Marvel"/>
</dbReference>
<organism evidence="8 9">
    <name type="scientific">Penicilliopsis zonata CBS 506.65</name>
    <dbReference type="NCBI Taxonomy" id="1073090"/>
    <lineage>
        <taxon>Eukaryota</taxon>
        <taxon>Fungi</taxon>
        <taxon>Dikarya</taxon>
        <taxon>Ascomycota</taxon>
        <taxon>Pezizomycotina</taxon>
        <taxon>Eurotiomycetes</taxon>
        <taxon>Eurotiomycetidae</taxon>
        <taxon>Eurotiales</taxon>
        <taxon>Aspergillaceae</taxon>
        <taxon>Penicilliopsis</taxon>
    </lineage>
</organism>
<dbReference type="STRING" id="1073090.A0A1L9SMR6"/>
<gene>
    <name evidence="8" type="ORF">ASPZODRAFT_150592</name>
</gene>
<feature type="transmembrane region" description="Helical" evidence="6">
    <location>
        <begin position="588"/>
        <end position="610"/>
    </location>
</feature>
<feature type="transmembrane region" description="Helical" evidence="6">
    <location>
        <begin position="12"/>
        <end position="34"/>
    </location>
</feature>
<sequence>MPVISRIVSIALRVAQIVFAAIVAGVIGWYLAHFTTHGNVWPQARWIYTEVVAGLSILLGLLWLIPFSWGFFSWPFDLVISFAWFAAFGILVNAIHKFDCGGVFRWTLFTNNSSCGRWKTAEAFSFLSAIVWLASALLHSYPLQSADASSPLRASLDSARSDPVGSDNDNREPLLPTHATHHTGEEGGGGGGGGGGEYAASRRSGRNSNCFLAWLRGPYPPRKHHIQPWFAAWQTAPNRLVNRYLTSRSSKIAAVFIAVAAWGIAFFLALRWSVTGLQVDGYGTPVRLSCYSNVWNNATDCGLDGYACRPFDGEAFAFRCPAGCSAAILLEPYTVGNEEVNYRHRVIGGGPSSHYYRGDSAICPAALHAGLVSDASGGCGILRRTGEQSAFESVSEHGITSIGFDSNFPLSFTFERTAEDGEDLRCQDLRWWLFGFSLAVTTVLSLFITSPAAFYASIFVIVFFQVALVSEPVYSPDFDEVVSLALGRFLPTALAGFVLYHFCVRHTLADLTAVWDRTVLWLGGCWVSALNRDTFDRIPISRLTPHDIQQQPGAIPALIVIISFLLLIVITQALAFRAEGRLPTMLRLYGLFLTGLFLLLMVPSMNLRIHHYILALLFLPGTTMQTRPCLLYQGILVGMFVNGIARWGYDSILQTPGALLEGGQLGSLLPAVSAPTVLSNHSLFFDFSSLTLPSDADGLNVLVNDVQRFQAYRDPATGLVPAWNWTRRVESDPEYFRFGYVKASSLGGVWYEDFTTPVVWEVDGFWNTSSRVNI</sequence>
<feature type="domain" description="LCCL" evidence="7">
    <location>
        <begin position="295"/>
        <end position="402"/>
    </location>
</feature>
<feature type="transmembrane region" description="Helical" evidence="6">
    <location>
        <begin position="71"/>
        <end position="95"/>
    </location>
</feature>
<keyword evidence="9" id="KW-1185">Reference proteome</keyword>
<dbReference type="InterPro" id="IPR051957">
    <property type="entry name" value="CRISP-LCCL_domain"/>
</dbReference>
<feature type="transmembrane region" description="Helical" evidence="6">
    <location>
        <begin position="46"/>
        <end position="65"/>
    </location>
</feature>
<evidence type="ECO:0000313" key="9">
    <source>
        <dbReference type="Proteomes" id="UP000184188"/>
    </source>
</evidence>
<feature type="transmembrane region" description="Helical" evidence="6">
    <location>
        <begin position="554"/>
        <end position="576"/>
    </location>
</feature>
<evidence type="ECO:0000256" key="4">
    <source>
        <dbReference type="ARBA" id="ARBA00023136"/>
    </source>
</evidence>
<protein>
    <recommendedName>
        <fullName evidence="7">LCCL domain-containing protein</fullName>
    </recommendedName>
</protein>
<keyword evidence="4 6" id="KW-0472">Membrane</keyword>
<dbReference type="AlphaFoldDB" id="A0A1L9SMR6"/>